<feature type="region of interest" description="Disordered" evidence="1">
    <location>
        <begin position="24"/>
        <end position="44"/>
    </location>
</feature>
<accession>A0A5E6ULQ2</accession>
<name>A0A5E6ULQ2_PSEFL</name>
<dbReference type="EMBL" id="CABVGY010000020">
    <property type="protein sequence ID" value="VVN06550.1"/>
    <property type="molecule type" value="Genomic_DNA"/>
</dbReference>
<reference evidence="2 3" key="1">
    <citation type="submission" date="2019-09" db="EMBL/GenBank/DDBJ databases">
        <authorList>
            <person name="Chandra G."/>
            <person name="Truman W A."/>
        </authorList>
    </citation>
    <scope>NUCLEOTIDE SEQUENCE [LARGE SCALE GENOMIC DNA]</scope>
    <source>
        <strain evidence="2">PS659</strain>
    </source>
</reference>
<organism evidence="2 3">
    <name type="scientific">Pseudomonas fluorescens</name>
    <dbReference type="NCBI Taxonomy" id="294"/>
    <lineage>
        <taxon>Bacteria</taxon>
        <taxon>Pseudomonadati</taxon>
        <taxon>Pseudomonadota</taxon>
        <taxon>Gammaproteobacteria</taxon>
        <taxon>Pseudomonadales</taxon>
        <taxon>Pseudomonadaceae</taxon>
        <taxon>Pseudomonas</taxon>
    </lineage>
</organism>
<dbReference type="AlphaFoldDB" id="A0A5E6ULQ2"/>
<protein>
    <submittedName>
        <fullName evidence="2">Uncharacterized protein</fullName>
    </submittedName>
</protein>
<feature type="compositionally biased region" description="Basic and acidic residues" evidence="1">
    <location>
        <begin position="33"/>
        <end position="44"/>
    </location>
</feature>
<evidence type="ECO:0000313" key="3">
    <source>
        <dbReference type="Proteomes" id="UP000326729"/>
    </source>
</evidence>
<gene>
    <name evidence="2" type="ORF">PS659_03634</name>
</gene>
<dbReference type="Proteomes" id="UP000326729">
    <property type="component" value="Unassembled WGS sequence"/>
</dbReference>
<proteinExistence type="predicted"/>
<evidence type="ECO:0000313" key="2">
    <source>
        <dbReference type="EMBL" id="VVN06550.1"/>
    </source>
</evidence>
<evidence type="ECO:0000256" key="1">
    <source>
        <dbReference type="SAM" id="MobiDB-lite"/>
    </source>
</evidence>
<sequence length="44" mass="5021">MTTKEQKKSTNTLELIKESFSGAFNIKPQAPKENAKEPLKEEKK</sequence>